<accession>A0AA40C693</accession>
<reference evidence="1" key="1">
    <citation type="submission" date="2023-06" db="EMBL/GenBank/DDBJ databases">
        <title>Genome-scale phylogeny and comparative genomics of the fungal order Sordariales.</title>
        <authorList>
            <consortium name="Lawrence Berkeley National Laboratory"/>
            <person name="Hensen N."/>
            <person name="Bonometti L."/>
            <person name="Westerberg I."/>
            <person name="Brannstrom I.O."/>
            <person name="Guillou S."/>
            <person name="Cros-Aarteil S."/>
            <person name="Calhoun S."/>
            <person name="Haridas S."/>
            <person name="Kuo A."/>
            <person name="Mondo S."/>
            <person name="Pangilinan J."/>
            <person name="Riley R."/>
            <person name="Labutti K."/>
            <person name="Andreopoulos B."/>
            <person name="Lipzen A."/>
            <person name="Chen C."/>
            <person name="Yanf M."/>
            <person name="Daum C."/>
            <person name="Ng V."/>
            <person name="Clum A."/>
            <person name="Steindorff A."/>
            <person name="Ohm R."/>
            <person name="Martin F."/>
            <person name="Silar P."/>
            <person name="Natvig D."/>
            <person name="Lalanne C."/>
            <person name="Gautier V."/>
            <person name="Ament-Velasquez S.L."/>
            <person name="Kruys A."/>
            <person name="Hutchinson M.I."/>
            <person name="Powell A.J."/>
            <person name="Barry K."/>
            <person name="Miller A.N."/>
            <person name="Grigoriev I.V."/>
            <person name="Debuchy R."/>
            <person name="Gladieux P."/>
            <person name="Thoren M.H."/>
            <person name="Johannesson H."/>
        </authorList>
    </citation>
    <scope>NUCLEOTIDE SEQUENCE</scope>
    <source>
        <strain evidence="1">CBS 606.72</strain>
    </source>
</reference>
<evidence type="ECO:0000313" key="2">
    <source>
        <dbReference type="Proteomes" id="UP001175000"/>
    </source>
</evidence>
<protein>
    <submittedName>
        <fullName evidence="1">Uncharacterized protein</fullName>
    </submittedName>
</protein>
<dbReference type="AlphaFoldDB" id="A0AA40C693"/>
<comment type="caution">
    <text evidence="1">The sequence shown here is derived from an EMBL/GenBank/DDBJ whole genome shotgun (WGS) entry which is preliminary data.</text>
</comment>
<proteinExistence type="predicted"/>
<organism evidence="1 2">
    <name type="scientific">Immersiella caudata</name>
    <dbReference type="NCBI Taxonomy" id="314043"/>
    <lineage>
        <taxon>Eukaryota</taxon>
        <taxon>Fungi</taxon>
        <taxon>Dikarya</taxon>
        <taxon>Ascomycota</taxon>
        <taxon>Pezizomycotina</taxon>
        <taxon>Sordariomycetes</taxon>
        <taxon>Sordariomycetidae</taxon>
        <taxon>Sordariales</taxon>
        <taxon>Lasiosphaeriaceae</taxon>
        <taxon>Immersiella</taxon>
    </lineage>
</organism>
<gene>
    <name evidence="1" type="ORF">B0T14DRAFT_578945</name>
</gene>
<keyword evidence="2" id="KW-1185">Reference proteome</keyword>
<sequence length="124" mass="13823">MIGTVNQTNVEIVKVLGRDSEVLTHIQDSFHTMVMACNSKGLPPIEISCFYKELPLLAVSLVDLAILPGYIPISIHRNHIKITKFVGVNNPGFITVSGEFYRWAKEVAAVDTPWYAISDRSHVK</sequence>
<dbReference type="Proteomes" id="UP001175000">
    <property type="component" value="Unassembled WGS sequence"/>
</dbReference>
<name>A0AA40C693_9PEZI</name>
<evidence type="ECO:0000313" key="1">
    <source>
        <dbReference type="EMBL" id="KAK0627051.1"/>
    </source>
</evidence>
<dbReference type="EMBL" id="JAULSU010000002">
    <property type="protein sequence ID" value="KAK0627051.1"/>
    <property type="molecule type" value="Genomic_DNA"/>
</dbReference>